<dbReference type="Proteomes" id="UP000256970">
    <property type="component" value="Unassembled WGS sequence"/>
</dbReference>
<evidence type="ECO:0000313" key="1">
    <source>
        <dbReference type="EMBL" id="SZX70118.1"/>
    </source>
</evidence>
<reference evidence="1 2" key="1">
    <citation type="submission" date="2016-10" db="EMBL/GenBank/DDBJ databases">
        <authorList>
            <person name="Cai Z."/>
        </authorList>
    </citation>
    <scope>NUCLEOTIDE SEQUENCE [LARGE SCALE GENOMIC DNA]</scope>
</reference>
<protein>
    <submittedName>
        <fullName evidence="1">Uncharacterized protein</fullName>
    </submittedName>
</protein>
<evidence type="ECO:0000313" key="2">
    <source>
        <dbReference type="Proteomes" id="UP000256970"/>
    </source>
</evidence>
<organism evidence="1 2">
    <name type="scientific">Tetradesmus obliquus</name>
    <name type="common">Green alga</name>
    <name type="synonym">Acutodesmus obliquus</name>
    <dbReference type="NCBI Taxonomy" id="3088"/>
    <lineage>
        <taxon>Eukaryota</taxon>
        <taxon>Viridiplantae</taxon>
        <taxon>Chlorophyta</taxon>
        <taxon>core chlorophytes</taxon>
        <taxon>Chlorophyceae</taxon>
        <taxon>CS clade</taxon>
        <taxon>Sphaeropleales</taxon>
        <taxon>Scenedesmaceae</taxon>
        <taxon>Tetradesmus</taxon>
    </lineage>
</organism>
<proteinExistence type="predicted"/>
<gene>
    <name evidence="1" type="ORF">BQ4739_LOCUS10358</name>
</gene>
<dbReference type="AlphaFoldDB" id="A0A383VXB9"/>
<name>A0A383VXB9_TETOB</name>
<sequence>MSALRRSRRSTTAAHVFYCKAPGGTASSVNHVRWRCVSRQWQPTAASLHANWLQQGGHQATGTEQPGWRSGL</sequence>
<accession>A0A383VXB9</accession>
<dbReference type="EMBL" id="FNXT01000972">
    <property type="protein sequence ID" value="SZX70118.1"/>
    <property type="molecule type" value="Genomic_DNA"/>
</dbReference>
<keyword evidence="2" id="KW-1185">Reference proteome</keyword>